<dbReference type="Proteomes" id="UP001519332">
    <property type="component" value="Unassembled WGS sequence"/>
</dbReference>
<dbReference type="EMBL" id="JAGINW010000001">
    <property type="protein sequence ID" value="MBP2329331.1"/>
    <property type="molecule type" value="Genomic_DNA"/>
</dbReference>
<feature type="region of interest" description="Disordered" evidence="1">
    <location>
        <begin position="1"/>
        <end position="44"/>
    </location>
</feature>
<keyword evidence="3" id="KW-1185">Reference proteome</keyword>
<organism evidence="2 3">
    <name type="scientific">Kibdelosporangium banguiense</name>
    <dbReference type="NCBI Taxonomy" id="1365924"/>
    <lineage>
        <taxon>Bacteria</taxon>
        <taxon>Bacillati</taxon>
        <taxon>Actinomycetota</taxon>
        <taxon>Actinomycetes</taxon>
        <taxon>Pseudonocardiales</taxon>
        <taxon>Pseudonocardiaceae</taxon>
        <taxon>Kibdelosporangium</taxon>
    </lineage>
</organism>
<proteinExistence type="predicted"/>
<gene>
    <name evidence="2" type="ORF">JOF56_009716</name>
</gene>
<evidence type="ECO:0000313" key="3">
    <source>
        <dbReference type="Proteomes" id="UP001519332"/>
    </source>
</evidence>
<protein>
    <recommendedName>
        <fullName evidence="4">Transposase</fullName>
    </recommendedName>
</protein>
<evidence type="ECO:0000256" key="1">
    <source>
        <dbReference type="SAM" id="MobiDB-lite"/>
    </source>
</evidence>
<evidence type="ECO:0008006" key="4">
    <source>
        <dbReference type="Google" id="ProtNLM"/>
    </source>
</evidence>
<reference evidence="2 3" key="1">
    <citation type="submission" date="2021-03" db="EMBL/GenBank/DDBJ databases">
        <title>Sequencing the genomes of 1000 actinobacteria strains.</title>
        <authorList>
            <person name="Klenk H.-P."/>
        </authorList>
    </citation>
    <scope>NUCLEOTIDE SEQUENCE [LARGE SCALE GENOMIC DNA]</scope>
    <source>
        <strain evidence="2 3">DSM 46670</strain>
    </source>
</reference>
<sequence>MNATHAHRVLAEDQQHYNQHRPHQARDQQPPEAPAQPPKLLRHSHTHVLRKRLLGGLINEYRQAA</sequence>
<name>A0ABS4TY87_9PSEU</name>
<evidence type="ECO:0000313" key="2">
    <source>
        <dbReference type="EMBL" id="MBP2329331.1"/>
    </source>
</evidence>
<comment type="caution">
    <text evidence="2">The sequence shown here is derived from an EMBL/GenBank/DDBJ whole genome shotgun (WGS) entry which is preliminary data.</text>
</comment>
<accession>A0ABS4TY87</accession>